<dbReference type="AlphaFoldDB" id="A0A0V1JPZ6"/>
<comment type="caution">
    <text evidence="2">The sequence shown here is derived from an EMBL/GenBank/DDBJ whole genome shotgun (WGS) entry which is preliminary data.</text>
</comment>
<evidence type="ECO:0000313" key="1">
    <source>
        <dbReference type="EMBL" id="KRX95686.1"/>
    </source>
</evidence>
<dbReference type="Proteomes" id="UP000054826">
    <property type="component" value="Unassembled WGS sequence"/>
</dbReference>
<reference evidence="3 4" key="1">
    <citation type="submission" date="2015-01" db="EMBL/GenBank/DDBJ databases">
        <title>Evolution of Trichinella species and genotypes.</title>
        <authorList>
            <person name="Korhonen P.K."/>
            <person name="Edoardo P."/>
            <person name="Giuseppe L.R."/>
            <person name="Gasser R.B."/>
        </authorList>
    </citation>
    <scope>NUCLEOTIDE SEQUENCE [LARGE SCALE GENOMIC DNA]</scope>
    <source>
        <strain evidence="1">ISS141</strain>
        <strain evidence="2">ISS176</strain>
    </source>
</reference>
<dbReference type="Proteomes" id="UP000054815">
    <property type="component" value="Unassembled WGS sequence"/>
</dbReference>
<gene>
    <name evidence="2" type="ORF">T4C_424</name>
    <name evidence="1" type="ORF">T4E_6726</name>
</gene>
<dbReference type="EMBL" id="JYDV01000063">
    <property type="protein sequence ID" value="KRZ37043.1"/>
    <property type="molecule type" value="Genomic_DNA"/>
</dbReference>
<protein>
    <submittedName>
        <fullName evidence="2">Uncharacterized protein</fullName>
    </submittedName>
</protein>
<evidence type="ECO:0000313" key="3">
    <source>
        <dbReference type="Proteomes" id="UP000054815"/>
    </source>
</evidence>
<accession>A0A0V1JPZ6</accession>
<organism evidence="2 4">
    <name type="scientific">Trichinella pseudospiralis</name>
    <name type="common">Parasitic roundworm</name>
    <dbReference type="NCBI Taxonomy" id="6337"/>
    <lineage>
        <taxon>Eukaryota</taxon>
        <taxon>Metazoa</taxon>
        <taxon>Ecdysozoa</taxon>
        <taxon>Nematoda</taxon>
        <taxon>Enoplea</taxon>
        <taxon>Dorylaimia</taxon>
        <taxon>Trichinellida</taxon>
        <taxon>Trichinellidae</taxon>
        <taxon>Trichinella</taxon>
    </lineage>
</organism>
<evidence type="ECO:0000313" key="2">
    <source>
        <dbReference type="EMBL" id="KRZ37043.1"/>
    </source>
</evidence>
<sequence length="94" mass="10603">MIVVTHVARKEYGFDEKRNQNGSLVSRLLRKEELVGPSPISALHKQQNNNTTKQHLQLAEALSLSATNLETRMVTRGRKKKLSVPVKDGLHEEC</sequence>
<dbReference type="EMBL" id="JYDU01000053">
    <property type="protein sequence ID" value="KRX95686.1"/>
    <property type="molecule type" value="Genomic_DNA"/>
</dbReference>
<name>A0A0V1JPZ6_TRIPS</name>
<evidence type="ECO:0000313" key="4">
    <source>
        <dbReference type="Proteomes" id="UP000054826"/>
    </source>
</evidence>
<proteinExistence type="predicted"/>